<dbReference type="NCBIfam" id="TIGR00377">
    <property type="entry name" value="ant_ant_sig"/>
    <property type="match status" value="1"/>
</dbReference>
<comment type="caution">
    <text evidence="5">The sequence shown here is derived from an EMBL/GenBank/DDBJ whole genome shotgun (WGS) entry which is preliminary data.</text>
</comment>
<dbReference type="InterPro" id="IPR036513">
    <property type="entry name" value="STAS_dom_sf"/>
</dbReference>
<dbReference type="PANTHER" id="PTHR33495">
    <property type="entry name" value="ANTI-SIGMA FACTOR ANTAGONIST TM_1081-RELATED-RELATED"/>
    <property type="match status" value="1"/>
</dbReference>
<evidence type="ECO:0000256" key="2">
    <source>
        <dbReference type="RuleBase" id="RU003749"/>
    </source>
</evidence>
<comment type="similarity">
    <text evidence="1 2">Belongs to the anti-sigma-factor antagonist family.</text>
</comment>
<evidence type="ECO:0000313" key="6">
    <source>
        <dbReference type="Proteomes" id="UP001500831"/>
    </source>
</evidence>
<accession>A0ABP6IKP4</accession>
<proteinExistence type="inferred from homology"/>
<protein>
    <recommendedName>
        <fullName evidence="2">Anti-sigma factor antagonist</fullName>
    </recommendedName>
</protein>
<feature type="region of interest" description="Disordered" evidence="3">
    <location>
        <begin position="105"/>
        <end position="132"/>
    </location>
</feature>
<dbReference type="Proteomes" id="UP001500831">
    <property type="component" value="Unassembled WGS sequence"/>
</dbReference>
<gene>
    <name evidence="5" type="ORF">GCM10010517_53090</name>
</gene>
<dbReference type="EMBL" id="BAAAVI010000043">
    <property type="protein sequence ID" value="GAA2889011.1"/>
    <property type="molecule type" value="Genomic_DNA"/>
</dbReference>
<sequence length="132" mass="13694">MNALHLASERANGSVVITVTGELDLATRPELAAYTRHAIDVDGGTVIVDLSGVTFIDACGLSSLIALKRYAREHDRPLLLAGATPAVLRLLKLTNLDGTFTMVSRPGAVGTPTTGRTATGPALRSGSPGTDR</sequence>
<dbReference type="PANTHER" id="PTHR33495:SF2">
    <property type="entry name" value="ANTI-SIGMA FACTOR ANTAGONIST TM_1081-RELATED"/>
    <property type="match status" value="1"/>
</dbReference>
<organism evidence="5 6">
    <name type="scientific">Streptosporangium fragile</name>
    <dbReference type="NCBI Taxonomy" id="46186"/>
    <lineage>
        <taxon>Bacteria</taxon>
        <taxon>Bacillati</taxon>
        <taxon>Actinomycetota</taxon>
        <taxon>Actinomycetes</taxon>
        <taxon>Streptosporangiales</taxon>
        <taxon>Streptosporangiaceae</taxon>
        <taxon>Streptosporangium</taxon>
    </lineage>
</organism>
<evidence type="ECO:0000256" key="3">
    <source>
        <dbReference type="SAM" id="MobiDB-lite"/>
    </source>
</evidence>
<reference evidence="6" key="1">
    <citation type="journal article" date="2019" name="Int. J. Syst. Evol. Microbiol.">
        <title>The Global Catalogue of Microorganisms (GCM) 10K type strain sequencing project: providing services to taxonomists for standard genome sequencing and annotation.</title>
        <authorList>
            <consortium name="The Broad Institute Genomics Platform"/>
            <consortium name="The Broad Institute Genome Sequencing Center for Infectious Disease"/>
            <person name="Wu L."/>
            <person name="Ma J."/>
        </authorList>
    </citation>
    <scope>NUCLEOTIDE SEQUENCE [LARGE SCALE GENOMIC DNA]</scope>
    <source>
        <strain evidence="6">JCM 6242</strain>
    </source>
</reference>
<evidence type="ECO:0000259" key="4">
    <source>
        <dbReference type="PROSITE" id="PS50801"/>
    </source>
</evidence>
<dbReference type="InterPro" id="IPR003658">
    <property type="entry name" value="Anti-sigma_ant"/>
</dbReference>
<dbReference type="SUPFAM" id="SSF52091">
    <property type="entry name" value="SpoIIaa-like"/>
    <property type="match status" value="1"/>
</dbReference>
<dbReference type="InterPro" id="IPR002645">
    <property type="entry name" value="STAS_dom"/>
</dbReference>
<name>A0ABP6IKP4_9ACTN</name>
<feature type="domain" description="STAS" evidence="4">
    <location>
        <begin position="4"/>
        <end position="96"/>
    </location>
</feature>
<dbReference type="InterPro" id="IPR058548">
    <property type="entry name" value="MlaB-like_STAS"/>
</dbReference>
<feature type="compositionally biased region" description="Low complexity" evidence="3">
    <location>
        <begin position="105"/>
        <end position="124"/>
    </location>
</feature>
<dbReference type="CDD" id="cd07043">
    <property type="entry name" value="STAS_anti-anti-sigma_factors"/>
    <property type="match status" value="1"/>
</dbReference>
<dbReference type="PROSITE" id="PS50801">
    <property type="entry name" value="STAS"/>
    <property type="match status" value="1"/>
</dbReference>
<dbReference type="Pfam" id="PF13466">
    <property type="entry name" value="STAS_2"/>
    <property type="match status" value="1"/>
</dbReference>
<evidence type="ECO:0000313" key="5">
    <source>
        <dbReference type="EMBL" id="GAA2889011.1"/>
    </source>
</evidence>
<dbReference type="Gene3D" id="3.30.750.24">
    <property type="entry name" value="STAS domain"/>
    <property type="match status" value="1"/>
</dbReference>
<evidence type="ECO:0000256" key="1">
    <source>
        <dbReference type="ARBA" id="ARBA00009013"/>
    </source>
</evidence>
<keyword evidence="6" id="KW-1185">Reference proteome</keyword>